<keyword evidence="3" id="KW-1185">Reference proteome</keyword>
<dbReference type="OrthoDB" id="5955890at2"/>
<evidence type="ECO:0000313" key="2">
    <source>
        <dbReference type="EMBL" id="RUL64494.1"/>
    </source>
</evidence>
<feature type="transmembrane region" description="Helical" evidence="1">
    <location>
        <begin position="79"/>
        <end position="97"/>
    </location>
</feature>
<feature type="transmembrane region" description="Helical" evidence="1">
    <location>
        <begin position="42"/>
        <end position="67"/>
    </location>
</feature>
<keyword evidence="1" id="KW-0472">Membrane</keyword>
<protein>
    <submittedName>
        <fullName evidence="2">Uncharacterized protein</fullName>
    </submittedName>
</protein>
<reference evidence="2 3" key="1">
    <citation type="submission" date="2018-12" db="EMBL/GenBank/DDBJ databases">
        <title>Dyella dinghuensis sp. nov. DHOA06 and Dyella choica sp. nov. 4M-K27, isolated from forest soil.</title>
        <authorList>
            <person name="Qiu L.-H."/>
            <person name="Gao Z.-H."/>
        </authorList>
    </citation>
    <scope>NUCLEOTIDE SEQUENCE [LARGE SCALE GENOMIC DNA]</scope>
    <source>
        <strain evidence="2 3">DHOA06</strain>
    </source>
</reference>
<gene>
    <name evidence="2" type="ORF">EKH79_10720</name>
</gene>
<proteinExistence type="predicted"/>
<dbReference type="EMBL" id="RYZR01000005">
    <property type="protein sequence ID" value="RUL64494.1"/>
    <property type="molecule type" value="Genomic_DNA"/>
</dbReference>
<keyword evidence="1" id="KW-1133">Transmembrane helix</keyword>
<evidence type="ECO:0000256" key="1">
    <source>
        <dbReference type="SAM" id="Phobius"/>
    </source>
</evidence>
<dbReference type="RefSeq" id="WP_126673774.1">
    <property type="nucleotide sequence ID" value="NZ_RYZR01000005.1"/>
</dbReference>
<dbReference type="AlphaFoldDB" id="A0A432LVB0"/>
<sequence>MRAPVGSVVGLCAASATMSAMGMAFLGYWGVHEPSPWKGGDILVVCLAFLSFLAFGSTIWIITTPIPDDGIEKIVPARRMFATGLLLMWVAVIVAVIP</sequence>
<feature type="transmembrane region" description="Helical" evidence="1">
    <location>
        <begin position="7"/>
        <end position="30"/>
    </location>
</feature>
<keyword evidence="1" id="KW-0812">Transmembrane</keyword>
<name>A0A432LVB0_9GAMM</name>
<dbReference type="Proteomes" id="UP000267077">
    <property type="component" value="Unassembled WGS sequence"/>
</dbReference>
<comment type="caution">
    <text evidence="2">The sequence shown here is derived from an EMBL/GenBank/DDBJ whole genome shotgun (WGS) entry which is preliminary data.</text>
</comment>
<evidence type="ECO:0000313" key="3">
    <source>
        <dbReference type="Proteomes" id="UP000267077"/>
    </source>
</evidence>
<organism evidence="2 3">
    <name type="scientific">Dyella dinghuensis</name>
    <dbReference type="NCBI Taxonomy" id="1920169"/>
    <lineage>
        <taxon>Bacteria</taxon>
        <taxon>Pseudomonadati</taxon>
        <taxon>Pseudomonadota</taxon>
        <taxon>Gammaproteobacteria</taxon>
        <taxon>Lysobacterales</taxon>
        <taxon>Rhodanobacteraceae</taxon>
        <taxon>Dyella</taxon>
    </lineage>
</organism>
<accession>A0A432LVB0</accession>